<sequence>MVVWADGGQITMEHLGALSMTMEYRDFCLSHKIHWKIRNKLGRGTYLYEFTTTIRIDEASSSLFESDDDIIQCVNLLYYRGIGFGERCELRRDGRFVPVRETKPEHRRRWQRMLSSVADTTQTAASVLAETSSFFPPVAAAAKGVQMVFSIKDKVKSHRIEARYEIERAAKLCKAVDEFMQSSSQNRSEFPMQDARTITLRCDEIQQNLEPISDSSLGSRILRLNRNKDTIQDCRRHLDLVERDFKALRDSYSDRRIESLQANVIQVKWLCSCIAISIAYF</sequence>
<dbReference type="EMBL" id="JAACJO010000043">
    <property type="protein sequence ID" value="KAF5345601.1"/>
    <property type="molecule type" value="Genomic_DNA"/>
</dbReference>
<organism evidence="1 2">
    <name type="scientific">Leucocoprinus leucothites</name>
    <dbReference type="NCBI Taxonomy" id="201217"/>
    <lineage>
        <taxon>Eukaryota</taxon>
        <taxon>Fungi</taxon>
        <taxon>Dikarya</taxon>
        <taxon>Basidiomycota</taxon>
        <taxon>Agaricomycotina</taxon>
        <taxon>Agaricomycetes</taxon>
        <taxon>Agaricomycetidae</taxon>
        <taxon>Agaricales</taxon>
        <taxon>Agaricineae</taxon>
        <taxon>Agaricaceae</taxon>
        <taxon>Leucocoprinus</taxon>
    </lineage>
</organism>
<name>A0A8H5CR86_9AGAR</name>
<evidence type="ECO:0000313" key="2">
    <source>
        <dbReference type="Proteomes" id="UP000559027"/>
    </source>
</evidence>
<accession>A0A8H5CR86</accession>
<protein>
    <submittedName>
        <fullName evidence="1">Uncharacterized protein</fullName>
    </submittedName>
</protein>
<dbReference type="AlphaFoldDB" id="A0A8H5CR86"/>
<gene>
    <name evidence="1" type="ORF">D9756_011044</name>
</gene>
<evidence type="ECO:0000313" key="1">
    <source>
        <dbReference type="EMBL" id="KAF5345601.1"/>
    </source>
</evidence>
<reference evidence="1 2" key="1">
    <citation type="journal article" date="2020" name="ISME J.">
        <title>Uncovering the hidden diversity of litter-decomposition mechanisms in mushroom-forming fungi.</title>
        <authorList>
            <person name="Floudas D."/>
            <person name="Bentzer J."/>
            <person name="Ahren D."/>
            <person name="Johansson T."/>
            <person name="Persson P."/>
            <person name="Tunlid A."/>
        </authorList>
    </citation>
    <scope>NUCLEOTIDE SEQUENCE [LARGE SCALE GENOMIC DNA]</scope>
    <source>
        <strain evidence="1 2">CBS 146.42</strain>
    </source>
</reference>
<proteinExistence type="predicted"/>
<dbReference type="Proteomes" id="UP000559027">
    <property type="component" value="Unassembled WGS sequence"/>
</dbReference>
<comment type="caution">
    <text evidence="1">The sequence shown here is derived from an EMBL/GenBank/DDBJ whole genome shotgun (WGS) entry which is preliminary data.</text>
</comment>
<keyword evidence="2" id="KW-1185">Reference proteome</keyword>